<keyword evidence="3" id="KW-1185">Reference proteome</keyword>
<dbReference type="Proteomes" id="UP000427906">
    <property type="component" value="Chromosome"/>
</dbReference>
<gene>
    <name evidence="2" type="ORF">DSCA_49280</name>
</gene>
<dbReference type="InterPro" id="IPR032640">
    <property type="entry name" value="AMPK1_CBM"/>
</dbReference>
<evidence type="ECO:0000259" key="1">
    <source>
        <dbReference type="PROSITE" id="PS51166"/>
    </source>
</evidence>
<proteinExistence type="predicted"/>
<dbReference type="KEGG" id="dalk:DSCA_49280"/>
<dbReference type="Gene3D" id="2.60.40.10">
    <property type="entry name" value="Immunoglobulins"/>
    <property type="match status" value="1"/>
</dbReference>
<reference evidence="2 3" key="1">
    <citation type="submission" date="2019-11" db="EMBL/GenBank/DDBJ databases">
        <title>Comparative genomics of hydrocarbon-degrading Desulfosarcina strains.</title>
        <authorList>
            <person name="Watanabe M."/>
            <person name="Kojima H."/>
            <person name="Fukui M."/>
        </authorList>
    </citation>
    <scope>NUCLEOTIDE SEQUENCE [LARGE SCALE GENOMIC DNA]</scope>
    <source>
        <strain evidence="2 3">PL12</strain>
    </source>
</reference>
<dbReference type="InterPro" id="IPR014756">
    <property type="entry name" value="Ig_E-set"/>
</dbReference>
<dbReference type="CDD" id="cd07184">
    <property type="entry name" value="E_set_Isoamylase_like_N"/>
    <property type="match status" value="1"/>
</dbReference>
<feature type="domain" description="CBM20" evidence="1">
    <location>
        <begin position="9"/>
        <end position="103"/>
    </location>
</feature>
<accession>A0A5K7YQK1</accession>
<dbReference type="InterPro" id="IPR013783">
    <property type="entry name" value="Ig-like_fold"/>
</dbReference>
<name>A0A5K7YQK1_9BACT</name>
<dbReference type="Pfam" id="PF16561">
    <property type="entry name" value="AMPK1_CBM"/>
    <property type="match status" value="1"/>
</dbReference>
<organism evidence="2 3">
    <name type="scientific">Desulfosarcina alkanivorans</name>
    <dbReference type="NCBI Taxonomy" id="571177"/>
    <lineage>
        <taxon>Bacteria</taxon>
        <taxon>Pseudomonadati</taxon>
        <taxon>Thermodesulfobacteriota</taxon>
        <taxon>Desulfobacteria</taxon>
        <taxon>Desulfobacterales</taxon>
        <taxon>Desulfosarcinaceae</taxon>
        <taxon>Desulfosarcina</taxon>
    </lineage>
</organism>
<sequence>MVSLKKQYLKRKDRCKVTFRLPKAAASGARTVHIVGEFNGWSTVKTPMTRLKSGEFKAVVDLVPGEAYQFRYLIDQTTWENDWEADRYVKSDFGDCENSVVVL</sequence>
<dbReference type="AlphaFoldDB" id="A0A5K7YQK1"/>
<evidence type="ECO:0000313" key="3">
    <source>
        <dbReference type="Proteomes" id="UP000427906"/>
    </source>
</evidence>
<evidence type="ECO:0000313" key="2">
    <source>
        <dbReference type="EMBL" id="BBO70998.1"/>
    </source>
</evidence>
<dbReference type="GO" id="GO:2001070">
    <property type="term" value="F:starch binding"/>
    <property type="evidence" value="ECO:0007669"/>
    <property type="project" value="InterPro"/>
</dbReference>
<dbReference type="SUPFAM" id="SSF81296">
    <property type="entry name" value="E set domains"/>
    <property type="match status" value="1"/>
</dbReference>
<dbReference type="PROSITE" id="PS51166">
    <property type="entry name" value="CBM20"/>
    <property type="match status" value="1"/>
</dbReference>
<dbReference type="EMBL" id="AP021874">
    <property type="protein sequence ID" value="BBO70998.1"/>
    <property type="molecule type" value="Genomic_DNA"/>
</dbReference>
<dbReference type="RefSeq" id="WP_231716267.1">
    <property type="nucleotide sequence ID" value="NZ_AP021874.1"/>
</dbReference>
<dbReference type="InterPro" id="IPR002044">
    <property type="entry name" value="CBM20"/>
</dbReference>
<protein>
    <submittedName>
        <fullName evidence="2">1,4-alpha-glucan-branching protein</fullName>
    </submittedName>
</protein>